<dbReference type="RefSeq" id="WP_344978469.1">
    <property type="nucleotide sequence ID" value="NZ_BAABFN010000004.1"/>
</dbReference>
<name>A0ABP8FSG1_9BACT</name>
<feature type="chain" id="PRO_5045947322" description="Lipoprotein" evidence="1">
    <location>
        <begin position="20"/>
        <end position="320"/>
    </location>
</feature>
<protein>
    <recommendedName>
        <fullName evidence="4">Lipoprotein</fullName>
    </recommendedName>
</protein>
<evidence type="ECO:0000256" key="1">
    <source>
        <dbReference type="SAM" id="SignalP"/>
    </source>
</evidence>
<gene>
    <name evidence="2" type="ORF">GCM10023143_18430</name>
</gene>
<dbReference type="EMBL" id="BAABFN010000004">
    <property type="protein sequence ID" value="GAA4310150.1"/>
    <property type="molecule type" value="Genomic_DNA"/>
</dbReference>
<accession>A0ABP8FSG1</accession>
<evidence type="ECO:0000313" key="3">
    <source>
        <dbReference type="Proteomes" id="UP001501207"/>
    </source>
</evidence>
<dbReference type="PROSITE" id="PS51257">
    <property type="entry name" value="PROKAR_LIPOPROTEIN"/>
    <property type="match status" value="1"/>
</dbReference>
<feature type="signal peptide" evidence="1">
    <location>
        <begin position="1"/>
        <end position="19"/>
    </location>
</feature>
<sequence length="320" mass="35510">MKRCIPGLAVIILITPLFSSCSKSLQDEAGLPGTAGSKQQTEKALLSVPHSLVYIGGARSYAGIVGGDSLQSQYIRAHADGWYINNFAMDKYSGDSAYCGEAYKRFYSRNVFYETDFTYATDHEDSVYIDRFIASGFKVTYATVNRDYSPARKYTLKYQDSNRPVLRMVAPWKVYGDFNDSRNADLQNDIKNCQGSATDGPMTLWSANTGYMRIRPGALAGGSATLVQWTRSVNAHFTTMVMMAPNESTGKQFLNRVKDCVRMHERFNASPTIYVLSFYGPATFTCPVLPETSAPNVPDTTFAGAAYWLMRHVNGDPGFE</sequence>
<keyword evidence="3" id="KW-1185">Reference proteome</keyword>
<reference evidence="3" key="1">
    <citation type="journal article" date="2019" name="Int. J. Syst. Evol. Microbiol.">
        <title>The Global Catalogue of Microorganisms (GCM) 10K type strain sequencing project: providing services to taxonomists for standard genome sequencing and annotation.</title>
        <authorList>
            <consortium name="The Broad Institute Genomics Platform"/>
            <consortium name="The Broad Institute Genome Sequencing Center for Infectious Disease"/>
            <person name="Wu L."/>
            <person name="Ma J."/>
        </authorList>
    </citation>
    <scope>NUCLEOTIDE SEQUENCE [LARGE SCALE GENOMIC DNA]</scope>
    <source>
        <strain evidence="3">JCM 17664</strain>
    </source>
</reference>
<proteinExistence type="predicted"/>
<evidence type="ECO:0008006" key="4">
    <source>
        <dbReference type="Google" id="ProtNLM"/>
    </source>
</evidence>
<dbReference type="Proteomes" id="UP001501207">
    <property type="component" value="Unassembled WGS sequence"/>
</dbReference>
<comment type="caution">
    <text evidence="2">The sequence shown here is derived from an EMBL/GenBank/DDBJ whole genome shotgun (WGS) entry which is preliminary data.</text>
</comment>
<organism evidence="2 3">
    <name type="scientific">Compostibacter hankyongensis</name>
    <dbReference type="NCBI Taxonomy" id="1007089"/>
    <lineage>
        <taxon>Bacteria</taxon>
        <taxon>Pseudomonadati</taxon>
        <taxon>Bacteroidota</taxon>
        <taxon>Chitinophagia</taxon>
        <taxon>Chitinophagales</taxon>
        <taxon>Chitinophagaceae</taxon>
        <taxon>Compostibacter</taxon>
    </lineage>
</organism>
<evidence type="ECO:0000313" key="2">
    <source>
        <dbReference type="EMBL" id="GAA4310150.1"/>
    </source>
</evidence>
<keyword evidence="1" id="KW-0732">Signal</keyword>